<dbReference type="EMBL" id="JAIHOM010000104">
    <property type="protein sequence ID" value="MCW6038035.1"/>
    <property type="molecule type" value="Genomic_DNA"/>
</dbReference>
<dbReference type="InterPro" id="IPR016098">
    <property type="entry name" value="CAP/MinC_C"/>
</dbReference>
<dbReference type="PANTHER" id="PTHR34108:SF1">
    <property type="entry name" value="SEPTUM SITE-DETERMINING PROTEIN MINC"/>
    <property type="match status" value="1"/>
</dbReference>
<proteinExistence type="inferred from homology"/>
<dbReference type="RefSeq" id="WP_265265927.1">
    <property type="nucleotide sequence ID" value="NZ_JAIHOM010000104.1"/>
</dbReference>
<accession>A0ABT3LAM6</accession>
<dbReference type="InterPro" id="IPR013033">
    <property type="entry name" value="MinC"/>
</dbReference>
<protein>
    <recommendedName>
        <fullName evidence="5">Probable septum site-determining protein MinC</fullName>
    </recommendedName>
</protein>
<dbReference type="InterPro" id="IPR036145">
    <property type="entry name" value="MinC_C_sf"/>
</dbReference>
<evidence type="ECO:0000313" key="9">
    <source>
        <dbReference type="Proteomes" id="UP001526426"/>
    </source>
</evidence>
<gene>
    <name evidence="5 8" type="primary">minC</name>
    <name evidence="8" type="ORF">K4A83_17405</name>
</gene>
<feature type="region of interest" description="Disordered" evidence="6">
    <location>
        <begin position="102"/>
        <end position="126"/>
    </location>
</feature>
<evidence type="ECO:0000256" key="3">
    <source>
        <dbReference type="ARBA" id="ARBA00023306"/>
    </source>
</evidence>
<dbReference type="NCBIfam" id="NF001778">
    <property type="entry name" value="PRK00513.2-4"/>
    <property type="match status" value="1"/>
</dbReference>
<comment type="similarity">
    <text evidence="5">Belongs to the MinC family.</text>
</comment>
<evidence type="ECO:0000256" key="4">
    <source>
        <dbReference type="ARBA" id="ARBA00046874"/>
    </source>
</evidence>
<comment type="caution">
    <text evidence="8">The sequence shown here is derived from an EMBL/GenBank/DDBJ whole genome shotgun (WGS) entry which is preliminary data.</text>
</comment>
<dbReference type="Pfam" id="PF03775">
    <property type="entry name" value="MinC_C"/>
    <property type="match status" value="1"/>
</dbReference>
<comment type="subunit">
    <text evidence="4 5">Interacts with MinD and FtsZ.</text>
</comment>
<evidence type="ECO:0000313" key="8">
    <source>
        <dbReference type="EMBL" id="MCW6038035.1"/>
    </source>
</evidence>
<evidence type="ECO:0000256" key="1">
    <source>
        <dbReference type="ARBA" id="ARBA00022618"/>
    </source>
</evidence>
<reference evidence="8 9" key="1">
    <citation type="submission" date="2021-08" db="EMBL/GenBank/DDBJ databases">
        <title>Draft genome sequence of Spirulina subsalsa with high tolerance to salinity and hype-accumulation of phycocyanin.</title>
        <authorList>
            <person name="Pei H."/>
            <person name="Jiang L."/>
        </authorList>
    </citation>
    <scope>NUCLEOTIDE SEQUENCE [LARGE SCALE GENOMIC DNA]</scope>
    <source>
        <strain evidence="8 9">FACHB-351</strain>
    </source>
</reference>
<feature type="region of interest" description="Disordered" evidence="6">
    <location>
        <begin position="27"/>
        <end position="79"/>
    </location>
</feature>
<sequence>MTDEEKGKNIISDGQLDAELEELVTLLEETGILEDSEPIPDSLSPPEKTNLDSESSPAEEMEAPNEAEQAEPVTPPEAGEPTLGAILAKGIEPLVVSESVKPLKRATLPPETAPPESDGPEEKGTRGIELVDPREQIRLTREGEIVKVILPSTQVSPVKLDWSELWDQLKHRLNSSENFWQAGTDVHLLAGDQLLDLRQLQEIAQALGSAKLELRRVSTSRRQTAVAAATAGYSVEQETPTHPTPASPVVQASAENWAEPLYLKSTVRSGLEIQHPGTVVVLGDTNPGSTIVAAGDILVLGRLRGIAHAGSQGNRACHIFALQMEATQLRIAEAIARPPETPLDEFYPEIAYITPSGIRLARAVHFFKTHTFSFSENSWLEKGDNS</sequence>
<feature type="domain" description="Septum formation inhibitor MinC C-terminal" evidence="7">
    <location>
        <begin position="263"/>
        <end position="354"/>
    </location>
</feature>
<evidence type="ECO:0000256" key="6">
    <source>
        <dbReference type="SAM" id="MobiDB-lite"/>
    </source>
</evidence>
<dbReference type="PANTHER" id="PTHR34108">
    <property type="entry name" value="SEPTUM SITE-DETERMINING PROTEIN MINC"/>
    <property type="match status" value="1"/>
</dbReference>
<dbReference type="Proteomes" id="UP001526426">
    <property type="component" value="Unassembled WGS sequence"/>
</dbReference>
<name>A0ABT3LAM6_9CYAN</name>
<organism evidence="8 9">
    <name type="scientific">Spirulina subsalsa FACHB-351</name>
    <dbReference type="NCBI Taxonomy" id="234711"/>
    <lineage>
        <taxon>Bacteria</taxon>
        <taxon>Bacillati</taxon>
        <taxon>Cyanobacteriota</taxon>
        <taxon>Cyanophyceae</taxon>
        <taxon>Spirulinales</taxon>
        <taxon>Spirulinaceae</taxon>
        <taxon>Spirulina</taxon>
    </lineage>
</organism>
<dbReference type="SUPFAM" id="SSF63848">
    <property type="entry name" value="Cell-division inhibitor MinC, C-terminal domain"/>
    <property type="match status" value="1"/>
</dbReference>
<evidence type="ECO:0000259" key="7">
    <source>
        <dbReference type="Pfam" id="PF03775"/>
    </source>
</evidence>
<dbReference type="InterPro" id="IPR005526">
    <property type="entry name" value="Septum_form_inhib_MinC_C"/>
</dbReference>
<dbReference type="Gene3D" id="2.160.20.70">
    <property type="match status" value="1"/>
</dbReference>
<dbReference type="HAMAP" id="MF_00267">
    <property type="entry name" value="MinC"/>
    <property type="match status" value="1"/>
</dbReference>
<keyword evidence="1 5" id="KW-0132">Cell division</keyword>
<comment type="function">
    <text evidence="5">Cell division inhibitor that blocks the formation of polar Z ring septums. Rapidly oscillates between the poles of the cell to destabilize FtsZ filaments that have formed before they mature into polar Z rings. Prevents FtsZ polymerization.</text>
</comment>
<evidence type="ECO:0000256" key="2">
    <source>
        <dbReference type="ARBA" id="ARBA00023210"/>
    </source>
</evidence>
<keyword evidence="2 5" id="KW-0717">Septation</keyword>
<evidence type="ECO:0000256" key="5">
    <source>
        <dbReference type="HAMAP-Rule" id="MF_00267"/>
    </source>
</evidence>
<keyword evidence="3 5" id="KW-0131">Cell cycle</keyword>
<feature type="compositionally biased region" description="Acidic residues" evidence="6">
    <location>
        <begin position="57"/>
        <end position="69"/>
    </location>
</feature>
<keyword evidence="9" id="KW-1185">Reference proteome</keyword>